<feature type="active site" description="Proton acceptor" evidence="4">
    <location>
        <position position="132"/>
    </location>
</feature>
<comment type="function">
    <text evidence="4">Nucleoside triphosphate pyrophosphatase that hydrolyzes dTTP and UTP. May have a dual role in cell division arrest and in preventing the incorporation of modified nucleotides into cellular nucleic acids.</text>
</comment>
<evidence type="ECO:0000313" key="5">
    <source>
        <dbReference type="EMBL" id="CBW75716.1"/>
    </source>
</evidence>
<dbReference type="AlphaFoldDB" id="E5AT42"/>
<dbReference type="Pfam" id="PF02545">
    <property type="entry name" value="Maf"/>
    <property type="match status" value="1"/>
</dbReference>
<dbReference type="GO" id="GO:0005737">
    <property type="term" value="C:cytoplasm"/>
    <property type="evidence" value="ECO:0007669"/>
    <property type="project" value="UniProtKB-SubCell"/>
</dbReference>
<accession>E5AT42</accession>
<dbReference type="GO" id="GO:0009117">
    <property type="term" value="P:nucleotide metabolic process"/>
    <property type="evidence" value="ECO:0007669"/>
    <property type="project" value="UniProtKB-KW"/>
</dbReference>
<protein>
    <recommendedName>
        <fullName evidence="4">dTTP/UTP pyrophosphatase</fullName>
        <shortName evidence="4">dTTPase/UTPase</shortName>
        <ecNumber evidence="4">3.6.1.9</ecNumber>
    </recommendedName>
    <alternativeName>
        <fullName evidence="4">Nucleoside triphosphate pyrophosphatase</fullName>
    </alternativeName>
    <alternativeName>
        <fullName evidence="4">Nucleotide pyrophosphatase</fullName>
        <shortName evidence="4">Nucleotide PPase</shortName>
    </alternativeName>
</protein>
<dbReference type="KEGG" id="brh:RBRH_02482"/>
<keyword evidence="4" id="KW-0963">Cytoplasm</keyword>
<dbReference type="STRING" id="882378.RBRH_02482"/>
<comment type="subcellular location">
    <subcellularLocation>
        <location evidence="4">Cytoplasm</location>
    </subcellularLocation>
</comment>
<dbReference type="eggNOG" id="COG0424">
    <property type="taxonomic scope" value="Bacteria"/>
</dbReference>
<evidence type="ECO:0000256" key="3">
    <source>
        <dbReference type="ARBA" id="ARBA00023080"/>
    </source>
</evidence>
<evidence type="ECO:0000256" key="2">
    <source>
        <dbReference type="ARBA" id="ARBA00022801"/>
    </source>
</evidence>
<evidence type="ECO:0000256" key="4">
    <source>
        <dbReference type="HAMAP-Rule" id="MF_00528"/>
    </source>
</evidence>
<comment type="similarity">
    <text evidence="4">Belongs to the Maf family. YhdE subfamily.</text>
</comment>
<dbReference type="HOGENOM" id="CLU_040416_2_1_4"/>
<dbReference type="GO" id="GO:0036218">
    <property type="term" value="F:dTTP diphosphatase activity"/>
    <property type="evidence" value="ECO:0007669"/>
    <property type="project" value="RHEA"/>
</dbReference>
<feature type="site" description="Important for substrate specificity" evidence="4">
    <location>
        <position position="59"/>
    </location>
</feature>
<feature type="site" description="Important for substrate specificity" evidence="4">
    <location>
        <position position="133"/>
    </location>
</feature>
<dbReference type="Proteomes" id="UP000007437">
    <property type="component" value="Chromosome"/>
</dbReference>
<dbReference type="CDD" id="cd00555">
    <property type="entry name" value="Maf"/>
    <property type="match status" value="1"/>
</dbReference>
<evidence type="ECO:0000313" key="6">
    <source>
        <dbReference type="Proteomes" id="UP000007437"/>
    </source>
</evidence>
<comment type="caution">
    <text evidence="4">Lacks conserved residue(s) required for the propagation of feature annotation.</text>
</comment>
<organism evidence="5 6">
    <name type="scientific">Mycetohabitans rhizoxinica (strain DSM 19002 / CIP 109453 / HKI 454)</name>
    <name type="common">Paraburkholderia rhizoxinica</name>
    <dbReference type="NCBI Taxonomy" id="882378"/>
    <lineage>
        <taxon>Bacteria</taxon>
        <taxon>Pseudomonadati</taxon>
        <taxon>Pseudomonadota</taxon>
        <taxon>Betaproteobacteria</taxon>
        <taxon>Burkholderiales</taxon>
        <taxon>Burkholderiaceae</taxon>
        <taxon>Mycetohabitans</taxon>
    </lineage>
</organism>
<dbReference type="PANTHER" id="PTHR43213:SF5">
    <property type="entry name" value="BIFUNCTIONAL DTTP_UTP PYROPHOSPHATASE_METHYLTRANSFERASE PROTEIN-RELATED"/>
    <property type="match status" value="1"/>
</dbReference>
<evidence type="ECO:0000256" key="1">
    <source>
        <dbReference type="ARBA" id="ARBA00001968"/>
    </source>
</evidence>
<dbReference type="GO" id="GO:0036221">
    <property type="term" value="F:UTP diphosphatase activity"/>
    <property type="evidence" value="ECO:0007669"/>
    <property type="project" value="RHEA"/>
</dbReference>
<dbReference type="HAMAP" id="MF_00528">
    <property type="entry name" value="Maf"/>
    <property type="match status" value="1"/>
</dbReference>
<keyword evidence="3 4" id="KW-0546">Nucleotide metabolism</keyword>
<keyword evidence="2 4" id="KW-0378">Hydrolase</keyword>
<comment type="cofactor">
    <cofactor evidence="1 4">
        <name>a divalent metal cation</name>
        <dbReference type="ChEBI" id="CHEBI:60240"/>
    </cofactor>
</comment>
<reference evidence="5 6" key="1">
    <citation type="journal article" date="2011" name="J. Bacteriol.">
        <title>Complete genome sequence of Burkholderia rhizoxinica, an endosymbiont of Rhizopus microsporus.</title>
        <authorList>
            <person name="Lackner G."/>
            <person name="Moebius N."/>
            <person name="Partida-Martinez L."/>
            <person name="Hertweck C."/>
        </authorList>
    </citation>
    <scope>NUCLEOTIDE SEQUENCE [LARGE SCALE GENOMIC DNA]</scope>
    <source>
        <strain evidence="6">DSM 19002 / CIP 109453 / HKI 454</strain>
    </source>
</reference>
<dbReference type="InterPro" id="IPR029001">
    <property type="entry name" value="ITPase-like_fam"/>
</dbReference>
<dbReference type="EC" id="3.6.1.9" evidence="4"/>
<gene>
    <name evidence="5" type="ordered locus">RBRH_02482</name>
</gene>
<dbReference type="PANTHER" id="PTHR43213">
    <property type="entry name" value="BIFUNCTIONAL DTTP/UTP PYROPHOSPHATASE/METHYLTRANSFERASE PROTEIN-RELATED"/>
    <property type="match status" value="1"/>
</dbReference>
<dbReference type="Gene3D" id="3.90.950.10">
    <property type="match status" value="1"/>
</dbReference>
<dbReference type="InterPro" id="IPR003697">
    <property type="entry name" value="Maf-like"/>
</dbReference>
<feature type="site" description="Important for substrate specificity" evidence="4">
    <location>
        <position position="216"/>
    </location>
</feature>
<dbReference type="SUPFAM" id="SSF52972">
    <property type="entry name" value="ITPase-like"/>
    <property type="match status" value="1"/>
</dbReference>
<sequence length="253" mass="26750">MPATPVSGTALPVQVIMSIPSSLDPAASSLSTHEASGANDACPATPRHSFIYLASQSPRRRALLEQIGVRFELLLAQEHEDAEALEAERPGESAQDYVVRVTLAKATAAGARRNRLLARQHDTAPAPILVADTTVALDDEILGKPSDVDHALQMLKRLAGRAHRVLTAVALVGADATVTSALSVSRVWFAAVDDASLARYARSGEPFGKAGAYGIQGRAAEFVERIDGSYSGIMGLPLFETTALLRAARVAFQ</sequence>
<proteinExistence type="inferred from homology"/>
<comment type="catalytic activity">
    <reaction evidence="4">
        <text>dTTP + H2O = dTMP + diphosphate + H(+)</text>
        <dbReference type="Rhea" id="RHEA:28534"/>
        <dbReference type="ChEBI" id="CHEBI:15377"/>
        <dbReference type="ChEBI" id="CHEBI:15378"/>
        <dbReference type="ChEBI" id="CHEBI:33019"/>
        <dbReference type="ChEBI" id="CHEBI:37568"/>
        <dbReference type="ChEBI" id="CHEBI:63528"/>
        <dbReference type="EC" id="3.6.1.9"/>
    </reaction>
</comment>
<comment type="catalytic activity">
    <reaction evidence="4">
        <text>UTP + H2O = UMP + diphosphate + H(+)</text>
        <dbReference type="Rhea" id="RHEA:29395"/>
        <dbReference type="ChEBI" id="CHEBI:15377"/>
        <dbReference type="ChEBI" id="CHEBI:15378"/>
        <dbReference type="ChEBI" id="CHEBI:33019"/>
        <dbReference type="ChEBI" id="CHEBI:46398"/>
        <dbReference type="ChEBI" id="CHEBI:57865"/>
        <dbReference type="EC" id="3.6.1.9"/>
    </reaction>
</comment>
<dbReference type="EMBL" id="FR687359">
    <property type="protein sequence ID" value="CBW75716.1"/>
    <property type="molecule type" value="Genomic_DNA"/>
</dbReference>
<dbReference type="NCBIfam" id="TIGR00172">
    <property type="entry name" value="maf"/>
    <property type="match status" value="1"/>
</dbReference>
<name>E5AT42_MYCRK</name>